<dbReference type="SMART" id="SM00387">
    <property type="entry name" value="HATPase_c"/>
    <property type="match status" value="1"/>
</dbReference>
<dbReference type="Pfam" id="PF12974">
    <property type="entry name" value="Phosphonate-bd"/>
    <property type="match status" value="1"/>
</dbReference>
<dbReference type="AlphaFoldDB" id="A0A227KRN5"/>
<dbReference type="PROSITE" id="PS50109">
    <property type="entry name" value="HIS_KIN"/>
    <property type="match status" value="1"/>
</dbReference>
<evidence type="ECO:0000256" key="3">
    <source>
        <dbReference type="ARBA" id="ARBA00022553"/>
    </source>
</evidence>
<dbReference type="PANTHER" id="PTHR43065">
    <property type="entry name" value="SENSOR HISTIDINE KINASE"/>
    <property type="match status" value="1"/>
</dbReference>
<protein>
    <recommendedName>
        <fullName evidence="2">histidine kinase</fullName>
        <ecNumber evidence="2">2.7.13.3</ecNumber>
    </recommendedName>
</protein>
<keyword evidence="9" id="KW-0812">Transmembrane</keyword>
<proteinExistence type="predicted"/>
<evidence type="ECO:0000256" key="8">
    <source>
        <dbReference type="ARBA" id="ARBA00023012"/>
    </source>
</evidence>
<name>A0A227KRN5_9BURK</name>
<keyword evidence="5" id="KW-0547">Nucleotide-binding</keyword>
<dbReference type="Proteomes" id="UP000214610">
    <property type="component" value="Unassembled WGS sequence"/>
</dbReference>
<accession>A0A227KRN5</accession>
<gene>
    <name evidence="11" type="ORF">ADH67_02385</name>
</gene>
<evidence type="ECO:0000256" key="5">
    <source>
        <dbReference type="ARBA" id="ARBA00022741"/>
    </source>
</evidence>
<keyword evidence="4" id="KW-0808">Transferase</keyword>
<keyword evidence="3" id="KW-0597">Phosphoprotein</keyword>
<dbReference type="EMBL" id="NHMP01000001">
    <property type="protein sequence ID" value="OXE51160.1"/>
    <property type="molecule type" value="Genomic_DNA"/>
</dbReference>
<dbReference type="SMART" id="SM00388">
    <property type="entry name" value="HisKA"/>
    <property type="match status" value="1"/>
</dbReference>
<reference evidence="12" key="1">
    <citation type="submission" date="2017-05" db="EMBL/GenBank/DDBJ databases">
        <title>Improved OligoMM genomes.</title>
        <authorList>
            <person name="Garzetti D."/>
        </authorList>
    </citation>
    <scope>NUCLEOTIDE SEQUENCE [LARGE SCALE GENOMIC DNA]</scope>
    <source>
        <strain evidence="12">YL45</strain>
    </source>
</reference>
<comment type="caution">
    <text evidence="11">The sequence shown here is derived from an EMBL/GenBank/DDBJ whole genome shotgun (WGS) entry which is preliminary data.</text>
</comment>
<evidence type="ECO:0000313" key="11">
    <source>
        <dbReference type="EMBL" id="OXE51160.1"/>
    </source>
</evidence>
<evidence type="ECO:0000256" key="2">
    <source>
        <dbReference type="ARBA" id="ARBA00012438"/>
    </source>
</evidence>
<dbReference type="Gene3D" id="3.30.565.10">
    <property type="entry name" value="Histidine kinase-like ATPase, C-terminal domain"/>
    <property type="match status" value="1"/>
</dbReference>
<dbReference type="Gene3D" id="3.40.190.10">
    <property type="entry name" value="Periplasmic binding protein-like II"/>
    <property type="match status" value="1"/>
</dbReference>
<dbReference type="CDD" id="cd00075">
    <property type="entry name" value="HATPase"/>
    <property type="match status" value="1"/>
</dbReference>
<dbReference type="InterPro" id="IPR004358">
    <property type="entry name" value="Sig_transdc_His_kin-like_C"/>
</dbReference>
<dbReference type="Gene3D" id="1.10.287.130">
    <property type="match status" value="1"/>
</dbReference>
<dbReference type="SUPFAM" id="SSF55874">
    <property type="entry name" value="ATPase domain of HSP90 chaperone/DNA topoisomerase II/histidine kinase"/>
    <property type="match status" value="1"/>
</dbReference>
<dbReference type="InterPro" id="IPR036890">
    <property type="entry name" value="HATPase_C_sf"/>
</dbReference>
<dbReference type="GO" id="GO:0000155">
    <property type="term" value="F:phosphorelay sensor kinase activity"/>
    <property type="evidence" value="ECO:0007669"/>
    <property type="project" value="InterPro"/>
</dbReference>
<dbReference type="InterPro" id="IPR003594">
    <property type="entry name" value="HATPase_dom"/>
</dbReference>
<sequence length="584" mass="64536">MLRIVIFLLATFCFSLTWANEKVVLAVSLDPPQDNNVKIIEPTIQALKNTFGKDNLEILRLPLPALEECLESGKADLFLSTSGLSRRMTQKGAKELTTMVSDRLPDPNKAYGTLFITRADSSILTVEDMRNKSVAINLKGGFYGHQIGLGELADRGYDPHHFFGRTEFVGRDLRNVVKAVISGKTDIGLLSTCFLEDTYPKGDKVWQQIKPIGLKPESTVCMSSTKLYPNWSFSSMPGASPEVAKKAILALLTMPRVPGGYSWSIGTDSTRSDELFKSLQLGPFGFLNEWFSQELWNHYSSWIALVLLLLVLFAGTSFVLSKLVKRRTKSLSDSLEKQKILQRKAQKALERAASLEKLGIVEQMSSILAHELRQPFTTIKAFIFGAQRKAQKNALSNEQFLEILQKIQKQTDKLEGIVDHVRSYAKRKQPELKIFDLGEAAKAAIENFVDCGNFHGELKKEIQHGLKVNGSALEIELLLNNLLKNAAESITATSASHPKIDIKLEQIGDNAVLSVSDNGNFSPKQADESTLLTSSKEEGLGLGLLIVKSIARKHGGTFKLEARKAGNGAIATLSLPLIHENKQN</sequence>
<organism evidence="11 12">
    <name type="scientific">Turicimonas muris</name>
    <dbReference type="NCBI Taxonomy" id="1796652"/>
    <lineage>
        <taxon>Bacteria</taxon>
        <taxon>Pseudomonadati</taxon>
        <taxon>Pseudomonadota</taxon>
        <taxon>Betaproteobacteria</taxon>
        <taxon>Burkholderiales</taxon>
        <taxon>Sutterellaceae</taxon>
        <taxon>Turicimonas</taxon>
    </lineage>
</organism>
<dbReference type="Pfam" id="PF00512">
    <property type="entry name" value="HisKA"/>
    <property type="match status" value="1"/>
</dbReference>
<feature type="domain" description="Histidine kinase" evidence="10">
    <location>
        <begin position="367"/>
        <end position="579"/>
    </location>
</feature>
<dbReference type="GeneID" id="78363368"/>
<evidence type="ECO:0000256" key="1">
    <source>
        <dbReference type="ARBA" id="ARBA00000085"/>
    </source>
</evidence>
<evidence type="ECO:0000259" key="10">
    <source>
        <dbReference type="PROSITE" id="PS50109"/>
    </source>
</evidence>
<evidence type="ECO:0000256" key="7">
    <source>
        <dbReference type="ARBA" id="ARBA00022840"/>
    </source>
</evidence>
<dbReference type="PRINTS" id="PR00344">
    <property type="entry name" value="BCTRLSENSOR"/>
</dbReference>
<evidence type="ECO:0000256" key="6">
    <source>
        <dbReference type="ARBA" id="ARBA00022777"/>
    </source>
</evidence>
<evidence type="ECO:0000313" key="12">
    <source>
        <dbReference type="Proteomes" id="UP000214610"/>
    </source>
</evidence>
<dbReference type="GO" id="GO:0005524">
    <property type="term" value="F:ATP binding"/>
    <property type="evidence" value="ECO:0007669"/>
    <property type="project" value="UniProtKB-KW"/>
</dbReference>
<dbReference type="InterPro" id="IPR005467">
    <property type="entry name" value="His_kinase_dom"/>
</dbReference>
<keyword evidence="9" id="KW-0472">Membrane</keyword>
<dbReference type="CDD" id="cd00082">
    <property type="entry name" value="HisKA"/>
    <property type="match status" value="1"/>
</dbReference>
<dbReference type="EC" id="2.7.13.3" evidence="2"/>
<dbReference type="RefSeq" id="WP_066591276.1">
    <property type="nucleotide sequence ID" value="NZ_CAMVZA010000063.1"/>
</dbReference>
<keyword evidence="12" id="KW-1185">Reference proteome</keyword>
<keyword evidence="8" id="KW-0902">Two-component regulatory system</keyword>
<evidence type="ECO:0000256" key="9">
    <source>
        <dbReference type="SAM" id="Phobius"/>
    </source>
</evidence>
<dbReference type="InterPro" id="IPR036097">
    <property type="entry name" value="HisK_dim/P_sf"/>
</dbReference>
<feature type="transmembrane region" description="Helical" evidence="9">
    <location>
        <begin position="299"/>
        <end position="320"/>
    </location>
</feature>
<dbReference type="SUPFAM" id="SSF53850">
    <property type="entry name" value="Periplasmic binding protein-like II"/>
    <property type="match status" value="1"/>
</dbReference>
<comment type="catalytic activity">
    <reaction evidence="1">
        <text>ATP + protein L-histidine = ADP + protein N-phospho-L-histidine.</text>
        <dbReference type="EC" id="2.7.13.3"/>
    </reaction>
</comment>
<evidence type="ECO:0000256" key="4">
    <source>
        <dbReference type="ARBA" id="ARBA00022679"/>
    </source>
</evidence>
<keyword evidence="6 11" id="KW-0418">Kinase</keyword>
<keyword evidence="9" id="KW-1133">Transmembrane helix</keyword>
<dbReference type="SUPFAM" id="SSF47384">
    <property type="entry name" value="Homodimeric domain of signal transducing histidine kinase"/>
    <property type="match status" value="1"/>
</dbReference>
<dbReference type="PANTHER" id="PTHR43065:SF10">
    <property type="entry name" value="PEROXIDE STRESS-ACTIVATED HISTIDINE KINASE MAK3"/>
    <property type="match status" value="1"/>
</dbReference>
<dbReference type="Pfam" id="PF02518">
    <property type="entry name" value="HATPase_c"/>
    <property type="match status" value="1"/>
</dbReference>
<dbReference type="InterPro" id="IPR003661">
    <property type="entry name" value="HisK_dim/P_dom"/>
</dbReference>
<keyword evidence="7" id="KW-0067">ATP-binding</keyword>